<dbReference type="Pfam" id="PF00106">
    <property type="entry name" value="adh_short"/>
    <property type="match status" value="1"/>
</dbReference>
<proteinExistence type="inferred from homology"/>
<feature type="domain" description="Ketoreductase" evidence="3">
    <location>
        <begin position="379"/>
        <end position="565"/>
    </location>
</feature>
<evidence type="ECO:0000313" key="4">
    <source>
        <dbReference type="EMBL" id="TGD73918.1"/>
    </source>
</evidence>
<evidence type="ECO:0000256" key="2">
    <source>
        <dbReference type="ARBA" id="ARBA00023002"/>
    </source>
</evidence>
<dbReference type="PRINTS" id="PR00080">
    <property type="entry name" value="SDRFAMILY"/>
</dbReference>
<dbReference type="InterPro" id="IPR020904">
    <property type="entry name" value="Sc_DH/Rdtase_CS"/>
</dbReference>
<gene>
    <name evidence="4" type="ORF">E4634_07185</name>
</gene>
<dbReference type="InterPro" id="IPR057313">
    <property type="entry name" value="Maqu_2507-like"/>
</dbReference>
<dbReference type="Proteomes" id="UP000298050">
    <property type="component" value="Unassembled WGS sequence"/>
</dbReference>
<dbReference type="EMBL" id="SRLE01000006">
    <property type="protein sequence ID" value="TGD73918.1"/>
    <property type="molecule type" value="Genomic_DNA"/>
</dbReference>
<dbReference type="PRINTS" id="PR00081">
    <property type="entry name" value="GDHRDH"/>
</dbReference>
<dbReference type="InterPro" id="IPR036291">
    <property type="entry name" value="NAD(P)-bd_dom_sf"/>
</dbReference>
<accession>A0A4Z0M3H7</accession>
<comment type="similarity">
    <text evidence="1">Belongs to the short-chain dehydrogenases/reductases (SDR) family.</text>
</comment>
<dbReference type="PANTHER" id="PTHR44196">
    <property type="entry name" value="DEHYDROGENASE/REDUCTASE SDR FAMILY MEMBER 7B"/>
    <property type="match status" value="1"/>
</dbReference>
<dbReference type="AlphaFoldDB" id="A0A4Z0M3H7"/>
<comment type="caution">
    <text evidence="4">The sequence shown here is derived from an EMBL/GenBank/DDBJ whole genome shotgun (WGS) entry which is preliminary data.</text>
</comment>
<dbReference type="CDD" id="cd05233">
    <property type="entry name" value="SDR_c"/>
    <property type="match status" value="1"/>
</dbReference>
<dbReference type="InterPro" id="IPR002347">
    <property type="entry name" value="SDR_fam"/>
</dbReference>
<dbReference type="InterPro" id="IPR057326">
    <property type="entry name" value="KR_dom"/>
</dbReference>
<dbReference type="Gene3D" id="3.40.50.720">
    <property type="entry name" value="NAD(P)-binding Rossmann-like Domain"/>
    <property type="match status" value="2"/>
</dbReference>
<dbReference type="GO" id="GO:0016491">
    <property type="term" value="F:oxidoreductase activity"/>
    <property type="evidence" value="ECO:0007669"/>
    <property type="project" value="UniProtKB-KW"/>
</dbReference>
<dbReference type="SUPFAM" id="SSF51735">
    <property type="entry name" value="NAD(P)-binding Rossmann-fold domains"/>
    <property type="match status" value="2"/>
</dbReference>
<dbReference type="NCBIfam" id="NF005539">
    <property type="entry name" value="PRK07201.1"/>
    <property type="match status" value="1"/>
</dbReference>
<dbReference type="PANTHER" id="PTHR44196:SF1">
    <property type="entry name" value="DEHYDROGENASE_REDUCTASE SDR FAMILY MEMBER 7B"/>
    <property type="match status" value="1"/>
</dbReference>
<keyword evidence="5" id="KW-1185">Reference proteome</keyword>
<evidence type="ECO:0000256" key="1">
    <source>
        <dbReference type="ARBA" id="ARBA00006484"/>
    </source>
</evidence>
<evidence type="ECO:0000313" key="5">
    <source>
        <dbReference type="Proteomes" id="UP000298050"/>
    </source>
</evidence>
<sequence>MAYFITGGTGFIGRFFIEQLLRERQGKIYVLTRPQSRARFAALCEGLSGSAGRLVCIEGDITQPLLGMGDEDLATLGDERVHVYHFAAIYDLAVDAEAQRGANIDGTRNAVELAARIGAAGFHHVSSIAAAGLYKGTFREDMFAEAEHLEHPYFATKHEAESVVRKECRIPWRIYRPSMVVGDSRTGEIDKIDGVYYTFKSLQKLRRLLPPWFPLIGLEGGKFNIVPVDYVVAAMDHISHREGLDGQCFHLTDPRHHSLGELLNIFADAGHAPRFNMRLDSSLLAFIPKFVRDTVSSMPAARRVIDTLLADAGMPRSMTLFLNYPTHFDNRNAERALEDSDIRCPELREYANVIWDYWERRLDPDLFIDRSLQGNVAGKSVLVTGASSGIGYQVAVRLADAGARVLLVARDTEKLEEAAATVRSRGGEADIFAADLSDLGACDKLAEAVLTQHGHVDILVNSAGRSIRRSLEASYDRFHDFERTMQINYFGAVRLTMALLPRMTARRQGHVINISSIGTLGPCPRFAAYVASKSALDAWTDAASVEYSDHGIHFTTIHMPLVRTPMIKATSIYDSMPMLSADQAADLVVDAVINRPRRIATRLGVLQRVCSALTPRFSEVVMGSIFHMFRDSAAARGDQAGGRESISNEQAALAALMQGLHF</sequence>
<dbReference type="Pfam" id="PF07993">
    <property type="entry name" value="NAD_binding_4"/>
    <property type="match status" value="1"/>
</dbReference>
<dbReference type="PROSITE" id="PS00061">
    <property type="entry name" value="ADH_SHORT"/>
    <property type="match status" value="1"/>
</dbReference>
<reference evidence="4 5" key="1">
    <citation type="submission" date="2019-04" db="EMBL/GenBank/DDBJ databases">
        <title>Taxonomy of novel Haliea sp. from mangrove soil of West Coast of India.</title>
        <authorList>
            <person name="Verma A."/>
            <person name="Kumar P."/>
            <person name="Krishnamurthi S."/>
        </authorList>
    </citation>
    <scope>NUCLEOTIDE SEQUENCE [LARGE SCALE GENOMIC DNA]</scope>
    <source>
        <strain evidence="4 5">SAOS-164</strain>
    </source>
</reference>
<keyword evidence="2" id="KW-0560">Oxidoreductase</keyword>
<dbReference type="CDD" id="cd05263">
    <property type="entry name" value="MupV_like_SDR_e"/>
    <property type="match status" value="1"/>
</dbReference>
<dbReference type="InterPro" id="IPR013120">
    <property type="entry name" value="FAR_NAD-bd"/>
</dbReference>
<dbReference type="GO" id="GO:0016020">
    <property type="term" value="C:membrane"/>
    <property type="evidence" value="ECO:0007669"/>
    <property type="project" value="TreeGrafter"/>
</dbReference>
<name>A0A4Z0M3H7_9GAMM</name>
<dbReference type="SMART" id="SM00822">
    <property type="entry name" value="PKS_KR"/>
    <property type="match status" value="1"/>
</dbReference>
<dbReference type="RefSeq" id="WP_135442284.1">
    <property type="nucleotide sequence ID" value="NZ_SRLE01000006.1"/>
</dbReference>
<protein>
    <submittedName>
        <fullName evidence="4">SDR family oxidoreductase</fullName>
    </submittedName>
</protein>
<evidence type="ECO:0000259" key="3">
    <source>
        <dbReference type="SMART" id="SM00822"/>
    </source>
</evidence>
<organism evidence="4 5">
    <name type="scientific">Mangrovimicrobium sediminis</name>
    <dbReference type="NCBI Taxonomy" id="2562682"/>
    <lineage>
        <taxon>Bacteria</taxon>
        <taxon>Pseudomonadati</taxon>
        <taxon>Pseudomonadota</taxon>
        <taxon>Gammaproteobacteria</taxon>
        <taxon>Cellvibrionales</taxon>
        <taxon>Halieaceae</taxon>
        <taxon>Mangrovimicrobium</taxon>
    </lineage>
</organism>
<dbReference type="OrthoDB" id="9810734at2"/>